<feature type="chain" id="PRO_5030927773" evidence="1">
    <location>
        <begin position="24"/>
        <end position="331"/>
    </location>
</feature>
<comment type="caution">
    <text evidence="2">The sequence shown here is derived from an EMBL/GenBank/DDBJ whole genome shotgun (WGS) entry which is preliminary data.</text>
</comment>
<evidence type="ECO:0000313" key="2">
    <source>
        <dbReference type="EMBL" id="HEA15928.1"/>
    </source>
</evidence>
<sequence>MRVVHALVCIFLLGCFTSLPIVAGEGNVSGTLLVVNKKADTVDFIDLKSRKIKLTLATGKGPHELAMSADGQVAVVTNYVAGNSLTVFDVRQAKQVRTVDLSSYPSPHGVLFLKDQRTVAVSSEGSDSVVIVDIESGQIDKVIATKQKGSHMVALPASSERVYTTNMRSNTVSELDVKSGALLRKISTPKVPEAITVNKNGSELWIGSNDDGLLTVYDLEQARIIKQWQGFNFPYRVLLTRDEQFAVVPDYKNNTLDVIDAKNKAKLHKIEFSQGTGPKGVFFHPDDRTLFMSAYGKNKVIVIDILSGKTLFELATSDGPDGIGYSPVVLP</sequence>
<feature type="signal peptide" evidence="1">
    <location>
        <begin position="1"/>
        <end position="23"/>
    </location>
</feature>
<dbReference type="SUPFAM" id="SSF51004">
    <property type="entry name" value="C-terminal (heme d1) domain of cytochrome cd1-nitrite reductase"/>
    <property type="match status" value="1"/>
</dbReference>
<dbReference type="Pfam" id="PF10282">
    <property type="entry name" value="Lactonase"/>
    <property type="match status" value="1"/>
</dbReference>
<dbReference type="RefSeq" id="WP_304180535.1">
    <property type="nucleotide sequence ID" value="NZ_DRGM01000061.1"/>
</dbReference>
<dbReference type="PANTHER" id="PTHR47197">
    <property type="entry name" value="PROTEIN NIRF"/>
    <property type="match status" value="1"/>
</dbReference>
<name>A0A7V1CX34_9GAMM</name>
<gene>
    <name evidence="2" type="ORF">ENH88_05665</name>
</gene>
<dbReference type="InterPro" id="IPR011048">
    <property type="entry name" value="Haem_d1_sf"/>
</dbReference>
<dbReference type="PANTHER" id="PTHR47197:SF3">
    <property type="entry name" value="DIHYDRO-HEME D1 DEHYDROGENASE"/>
    <property type="match status" value="1"/>
</dbReference>
<proteinExistence type="predicted"/>
<protein>
    <submittedName>
        <fullName evidence="2">YncE family protein</fullName>
    </submittedName>
</protein>
<dbReference type="Gene3D" id="2.130.10.10">
    <property type="entry name" value="YVTN repeat-like/Quinoprotein amine dehydrogenase"/>
    <property type="match status" value="3"/>
</dbReference>
<keyword evidence="1" id="KW-0732">Signal</keyword>
<dbReference type="InterPro" id="IPR051200">
    <property type="entry name" value="Host-pathogen_enzymatic-act"/>
</dbReference>
<evidence type="ECO:0000256" key="1">
    <source>
        <dbReference type="SAM" id="SignalP"/>
    </source>
</evidence>
<dbReference type="InterPro" id="IPR019405">
    <property type="entry name" value="Lactonase_7-beta_prop"/>
</dbReference>
<accession>A0A7V1CX34</accession>
<dbReference type="EMBL" id="DRGM01000061">
    <property type="protein sequence ID" value="HEA15928.1"/>
    <property type="molecule type" value="Genomic_DNA"/>
</dbReference>
<dbReference type="InterPro" id="IPR015943">
    <property type="entry name" value="WD40/YVTN_repeat-like_dom_sf"/>
</dbReference>
<dbReference type="PROSITE" id="PS51257">
    <property type="entry name" value="PROKAR_LIPOPROTEIN"/>
    <property type="match status" value="1"/>
</dbReference>
<organism evidence="2">
    <name type="scientific">Pseudoalteromonas prydzensis</name>
    <dbReference type="NCBI Taxonomy" id="182141"/>
    <lineage>
        <taxon>Bacteria</taxon>
        <taxon>Pseudomonadati</taxon>
        <taxon>Pseudomonadota</taxon>
        <taxon>Gammaproteobacteria</taxon>
        <taxon>Alteromonadales</taxon>
        <taxon>Pseudoalteromonadaceae</taxon>
        <taxon>Pseudoalteromonas</taxon>
    </lineage>
</organism>
<dbReference type="AlphaFoldDB" id="A0A7V1CX34"/>
<reference evidence="2" key="1">
    <citation type="journal article" date="2020" name="mSystems">
        <title>Genome- and Community-Level Interaction Insights into Carbon Utilization and Element Cycling Functions of Hydrothermarchaeota in Hydrothermal Sediment.</title>
        <authorList>
            <person name="Zhou Z."/>
            <person name="Liu Y."/>
            <person name="Xu W."/>
            <person name="Pan J."/>
            <person name="Luo Z.H."/>
            <person name="Li M."/>
        </authorList>
    </citation>
    <scope>NUCLEOTIDE SEQUENCE [LARGE SCALE GENOMIC DNA]</scope>
    <source>
        <strain evidence="2">HyVt-346</strain>
    </source>
</reference>
<dbReference type="Proteomes" id="UP000886188">
    <property type="component" value="Unassembled WGS sequence"/>
</dbReference>